<sequence>MKRNWLLGAMGVLWLAGCTASPDVAPNDDIDALHERFHGKYSIVSSVSNEAIDVNMDGYASTNLLDEIKELAPEYCCELILHVRGKGQWNTQPVRLMVEAWPEQYIWSGNDQWNWEPLAYDPKLTVNYARQGASRSISFAPDLKSIIVADEPNADASVRWKKPVSVRIVGQHTIELVSRKTIYTRAGTKTVLITTRYERYTMTT</sequence>
<accession>I0K7C3</accession>
<reference evidence="2 3" key="1">
    <citation type="journal article" date="2012" name="J. Bacteriol.">
        <title>Genome Sequence of Fibrella aestuarina BUZ 2T, a Filamentous Marine Bacterium.</title>
        <authorList>
            <person name="Filippini M."/>
            <person name="Qi W."/>
            <person name="Blom J."/>
            <person name="Goesmann A."/>
            <person name="Smits T.H."/>
            <person name="Bagheri H.C."/>
        </authorList>
    </citation>
    <scope>NUCLEOTIDE SEQUENCE [LARGE SCALE GENOMIC DNA]</scope>
    <source>
        <strain evidence="3">BUZ 2T</strain>
    </source>
</reference>
<gene>
    <name evidence="2" type="ORF">FAES_2017</name>
</gene>
<protein>
    <recommendedName>
        <fullName evidence="4">Lipoprotein</fullName>
    </recommendedName>
</protein>
<evidence type="ECO:0000313" key="2">
    <source>
        <dbReference type="EMBL" id="CCH00026.1"/>
    </source>
</evidence>
<dbReference type="PROSITE" id="PS51257">
    <property type="entry name" value="PROKAR_LIPOPROTEIN"/>
    <property type="match status" value="1"/>
</dbReference>
<keyword evidence="1" id="KW-0732">Signal</keyword>
<evidence type="ECO:0000313" key="3">
    <source>
        <dbReference type="Proteomes" id="UP000011058"/>
    </source>
</evidence>
<dbReference type="EMBL" id="HE796683">
    <property type="protein sequence ID" value="CCH00026.1"/>
    <property type="molecule type" value="Genomic_DNA"/>
</dbReference>
<dbReference type="RefSeq" id="WP_015331125.1">
    <property type="nucleotide sequence ID" value="NC_020054.1"/>
</dbReference>
<keyword evidence="3" id="KW-1185">Reference proteome</keyword>
<dbReference type="KEGG" id="fae:FAES_2017"/>
<evidence type="ECO:0000256" key="1">
    <source>
        <dbReference type="SAM" id="SignalP"/>
    </source>
</evidence>
<dbReference type="HOGENOM" id="CLU_1341576_0_0_10"/>
<dbReference type="eggNOG" id="ENOG5033E19">
    <property type="taxonomic scope" value="Bacteria"/>
</dbReference>
<organism evidence="2 3">
    <name type="scientific">Fibrella aestuarina BUZ 2</name>
    <dbReference type="NCBI Taxonomy" id="1166018"/>
    <lineage>
        <taxon>Bacteria</taxon>
        <taxon>Pseudomonadati</taxon>
        <taxon>Bacteroidota</taxon>
        <taxon>Cytophagia</taxon>
        <taxon>Cytophagales</taxon>
        <taxon>Spirosomataceae</taxon>
        <taxon>Fibrella</taxon>
    </lineage>
</organism>
<dbReference type="AlphaFoldDB" id="I0K7C3"/>
<proteinExistence type="predicted"/>
<evidence type="ECO:0008006" key="4">
    <source>
        <dbReference type="Google" id="ProtNLM"/>
    </source>
</evidence>
<feature type="signal peptide" evidence="1">
    <location>
        <begin position="1"/>
        <end position="20"/>
    </location>
</feature>
<name>I0K7C3_9BACT</name>
<dbReference type="STRING" id="1166018.FAES_2017"/>
<feature type="chain" id="PRO_5003631109" description="Lipoprotein" evidence="1">
    <location>
        <begin position="21"/>
        <end position="204"/>
    </location>
</feature>
<dbReference type="OrthoDB" id="1437849at2"/>
<dbReference type="Proteomes" id="UP000011058">
    <property type="component" value="Chromosome"/>
</dbReference>